<dbReference type="PANTHER" id="PTHR33938:SF15">
    <property type="entry name" value="FERULOYL ESTERASE B-RELATED"/>
    <property type="match status" value="1"/>
</dbReference>
<feature type="region of interest" description="Disordered" evidence="8">
    <location>
        <begin position="1"/>
        <end position="31"/>
    </location>
</feature>
<dbReference type="GO" id="GO:0016787">
    <property type="term" value="F:hydrolase activity"/>
    <property type="evidence" value="ECO:0007669"/>
    <property type="project" value="UniProtKB-KW"/>
</dbReference>
<keyword evidence="6" id="KW-0106">Calcium</keyword>
<proteinExistence type="inferred from homology"/>
<name>A0ABV7V339_9SPHN</name>
<evidence type="ECO:0000256" key="1">
    <source>
        <dbReference type="ARBA" id="ARBA00006249"/>
    </source>
</evidence>
<evidence type="ECO:0000256" key="6">
    <source>
        <dbReference type="ARBA" id="ARBA00022837"/>
    </source>
</evidence>
<evidence type="ECO:0000256" key="7">
    <source>
        <dbReference type="ARBA" id="ARBA00023157"/>
    </source>
</evidence>
<reference evidence="11" key="1">
    <citation type="journal article" date="2019" name="Int. J. Syst. Evol. Microbiol.">
        <title>The Global Catalogue of Microorganisms (GCM) 10K type strain sequencing project: providing services to taxonomists for standard genome sequencing and annotation.</title>
        <authorList>
            <consortium name="The Broad Institute Genomics Platform"/>
            <consortium name="The Broad Institute Genome Sequencing Center for Infectious Disease"/>
            <person name="Wu L."/>
            <person name="Ma J."/>
        </authorList>
    </citation>
    <scope>NUCLEOTIDE SEQUENCE [LARGE SCALE GENOMIC DNA]</scope>
    <source>
        <strain evidence="11">KCTC 42224</strain>
    </source>
</reference>
<evidence type="ECO:0000313" key="11">
    <source>
        <dbReference type="Proteomes" id="UP001595683"/>
    </source>
</evidence>
<feature type="signal peptide" evidence="9">
    <location>
        <begin position="1"/>
        <end position="16"/>
    </location>
</feature>
<evidence type="ECO:0000256" key="3">
    <source>
        <dbReference type="ARBA" id="ARBA00022723"/>
    </source>
</evidence>
<organism evidence="10 11">
    <name type="scientific">Novosphingobium pokkalii</name>
    <dbReference type="NCBI Taxonomy" id="1770194"/>
    <lineage>
        <taxon>Bacteria</taxon>
        <taxon>Pseudomonadati</taxon>
        <taxon>Pseudomonadota</taxon>
        <taxon>Alphaproteobacteria</taxon>
        <taxon>Sphingomonadales</taxon>
        <taxon>Sphingomonadaceae</taxon>
        <taxon>Novosphingobium</taxon>
    </lineage>
</organism>
<dbReference type="InterPro" id="IPR029058">
    <property type="entry name" value="AB_hydrolase_fold"/>
</dbReference>
<dbReference type="Proteomes" id="UP001595683">
    <property type="component" value="Unassembled WGS sequence"/>
</dbReference>
<comment type="similarity">
    <text evidence="1">Belongs to the tannase family.</text>
</comment>
<comment type="caution">
    <text evidence="10">The sequence shown here is derived from an EMBL/GenBank/DDBJ whole genome shotgun (WGS) entry which is preliminary data.</text>
</comment>
<keyword evidence="7" id="KW-1015">Disulfide bond</keyword>
<keyword evidence="2" id="KW-0719">Serine esterase</keyword>
<accession>A0ABV7V339</accession>
<gene>
    <name evidence="10" type="ORF">ACFOOT_07790</name>
</gene>
<dbReference type="RefSeq" id="WP_191322581.1">
    <property type="nucleotide sequence ID" value="NZ_BMZP01000001.1"/>
</dbReference>
<dbReference type="Gene3D" id="3.40.50.1820">
    <property type="entry name" value="alpha/beta hydrolase"/>
    <property type="match status" value="1"/>
</dbReference>
<evidence type="ECO:0000313" key="10">
    <source>
        <dbReference type="EMBL" id="MFC3671322.1"/>
    </source>
</evidence>
<feature type="compositionally biased region" description="Low complexity" evidence="8">
    <location>
        <begin position="1"/>
        <end position="21"/>
    </location>
</feature>
<dbReference type="Pfam" id="PF07519">
    <property type="entry name" value="Tannase"/>
    <property type="match status" value="1"/>
</dbReference>
<evidence type="ECO:0000256" key="5">
    <source>
        <dbReference type="ARBA" id="ARBA00022801"/>
    </source>
</evidence>
<keyword evidence="4 9" id="KW-0732">Signal</keyword>
<dbReference type="EMBL" id="JBHRYE010000011">
    <property type="protein sequence ID" value="MFC3671322.1"/>
    <property type="molecule type" value="Genomic_DNA"/>
</dbReference>
<keyword evidence="11" id="KW-1185">Reference proteome</keyword>
<keyword evidence="5 10" id="KW-0378">Hydrolase</keyword>
<dbReference type="InterPro" id="IPR011118">
    <property type="entry name" value="Tannase/feruloyl_esterase"/>
</dbReference>
<evidence type="ECO:0000256" key="9">
    <source>
        <dbReference type="SAM" id="SignalP"/>
    </source>
</evidence>
<feature type="chain" id="PRO_5046791414" evidence="9">
    <location>
        <begin position="17"/>
        <end position="588"/>
    </location>
</feature>
<dbReference type="PANTHER" id="PTHR33938">
    <property type="entry name" value="FERULOYL ESTERASE B-RELATED"/>
    <property type="match status" value="1"/>
</dbReference>
<dbReference type="SUPFAM" id="SSF53474">
    <property type="entry name" value="alpha/beta-Hydrolases"/>
    <property type="match status" value="1"/>
</dbReference>
<evidence type="ECO:0000256" key="2">
    <source>
        <dbReference type="ARBA" id="ARBA00022487"/>
    </source>
</evidence>
<evidence type="ECO:0000256" key="8">
    <source>
        <dbReference type="SAM" id="MobiDB-lite"/>
    </source>
</evidence>
<sequence length="588" mass="62126">MALATALLAGSGTAQAQASAQEQPGSETAEPDCASLVRAAFPDATTTLSLAALRPPTAAEARGADDRMQGPPAPAMPAHCEVIGKLQERQGANGQTYAIKFHLRLPVQWNGRFVFQGGGGSDGNLGDATGGFSSQPGVTALGQGYAVISSDSGHDNAVNNDPARQGVVTFGHDALARHNYGFGYIGPVVQVGKALIRAYYHRDPAFTYFVGGSKGGQEAMMAVQRFPAEFDAALIGYPGFHLAHASIAQLWDGQAFGSVAKAMGQIGRDGLPLVNKAMSDQDILLAQGAILKACDALDGRTDGMIEHFTACTTARVLPELAKVTCASDNPANKTAACLLPMQVAALRKVMGGPRTRDGQAIYSDWAWDAGIGAQTVKGMTQGWRIWKMGGYGSDTNNGALLRLGAPSNSAVFRSPPLDVASDVTSLTRYALNADIDQAYHDAHVKWGALNEAPVDFMHADATDLSAFTRRGGKIILFHGVSDPVFSVLDTIRWLQAVDRHEHGTSARFLTFYAVPGMNHGRGGPATDRFDLFSSLVAWREKGVAPGPVTATAGDETPWPGRTRLLCPYPQWPHALAGDPERASSSVCR</sequence>
<feature type="region of interest" description="Disordered" evidence="8">
    <location>
        <begin position="52"/>
        <end position="76"/>
    </location>
</feature>
<keyword evidence="3" id="KW-0479">Metal-binding</keyword>
<protein>
    <submittedName>
        <fullName evidence="10">Tannase/feruloyl esterase family alpha/beta hydrolase</fullName>
    </submittedName>
</protein>
<evidence type="ECO:0000256" key="4">
    <source>
        <dbReference type="ARBA" id="ARBA00022729"/>
    </source>
</evidence>